<reference evidence="4 5" key="1">
    <citation type="submission" date="2016-10" db="EMBL/GenBank/DDBJ databases">
        <authorList>
            <person name="de Groot N.N."/>
        </authorList>
    </citation>
    <scope>NUCLEOTIDE SEQUENCE [LARGE SCALE GENOMIC DNA]</scope>
    <source>
        <strain evidence="4 5">DSM 1736</strain>
    </source>
</reference>
<dbReference type="EMBL" id="FNHB01000001">
    <property type="protein sequence ID" value="SDL56096.1"/>
    <property type="molecule type" value="Genomic_DNA"/>
</dbReference>
<comment type="function">
    <text evidence="3">Participates in chromosomal partition during cell division. May act via the formation of a condensin-like complex containing Smc and ScpB that pull DNA away from mid-cell into both cell halves.</text>
</comment>
<dbReference type="InterPro" id="IPR023093">
    <property type="entry name" value="ScpA-like_C"/>
</dbReference>
<dbReference type="GO" id="GO:0006260">
    <property type="term" value="P:DNA replication"/>
    <property type="evidence" value="ECO:0007669"/>
    <property type="project" value="UniProtKB-UniRule"/>
</dbReference>
<sequence length="244" mass="27979">MSDYKIKLEIFEGPVALLMHLIEKNQLDIYDIPIAVITEQYLDYLKTLAEFNIEVASEFVVMAATLLQIKSRMLLPRPAPASEPEDGECDPRQELVDRLIEYRKFKQLSELLADMAEQRSRFVTRLPQEFTAKRLLPEGLSIDQLLLAFAAVWESAIDDYALVSREEISVQDKLQDIMQLLYRHKGQLEFGAILTRGGTRTEAVAAFLALLELIKLNRITIRQEQSFAPIYIMLRESDGANVWC</sequence>
<dbReference type="GO" id="GO:0005737">
    <property type="term" value="C:cytoplasm"/>
    <property type="evidence" value="ECO:0007669"/>
    <property type="project" value="UniProtKB-SubCell"/>
</dbReference>
<keyword evidence="3" id="KW-0131">Cell cycle</keyword>
<dbReference type="AlphaFoldDB" id="A0A1G9L2S2"/>
<dbReference type="OrthoDB" id="9811016at2"/>
<dbReference type="PANTHER" id="PTHR33969">
    <property type="entry name" value="SEGREGATION AND CONDENSATION PROTEIN A"/>
    <property type="match status" value="1"/>
</dbReference>
<gene>
    <name evidence="3" type="primary">scpA</name>
    <name evidence="4" type="ORF">SAMN04488502_101202</name>
</gene>
<keyword evidence="5" id="KW-1185">Reference proteome</keyword>
<dbReference type="Pfam" id="PF02616">
    <property type="entry name" value="SMC_ScpA"/>
    <property type="match status" value="1"/>
</dbReference>
<dbReference type="GO" id="GO:0007059">
    <property type="term" value="P:chromosome segregation"/>
    <property type="evidence" value="ECO:0007669"/>
    <property type="project" value="UniProtKB-UniRule"/>
</dbReference>
<dbReference type="RefSeq" id="WP_092067400.1">
    <property type="nucleotide sequence ID" value="NZ_FNHB01000001.1"/>
</dbReference>
<evidence type="ECO:0000256" key="1">
    <source>
        <dbReference type="ARBA" id="ARBA00022829"/>
    </source>
</evidence>
<dbReference type="PANTHER" id="PTHR33969:SF2">
    <property type="entry name" value="SEGREGATION AND CONDENSATION PROTEIN A"/>
    <property type="match status" value="1"/>
</dbReference>
<proteinExistence type="inferred from homology"/>
<dbReference type="Gene3D" id="1.10.10.580">
    <property type="entry name" value="Structural maintenance of chromosome 1. Chain E"/>
    <property type="match status" value="1"/>
</dbReference>
<keyword evidence="3" id="KW-0132">Cell division</keyword>
<keyword evidence="1 3" id="KW-0159">Chromosome partition</keyword>
<evidence type="ECO:0000313" key="5">
    <source>
        <dbReference type="Proteomes" id="UP000214880"/>
    </source>
</evidence>
<dbReference type="Proteomes" id="UP000214880">
    <property type="component" value="Unassembled WGS sequence"/>
</dbReference>
<evidence type="ECO:0000256" key="3">
    <source>
        <dbReference type="HAMAP-Rule" id="MF_01805"/>
    </source>
</evidence>
<protein>
    <recommendedName>
        <fullName evidence="2 3">Segregation and condensation protein A</fullName>
    </recommendedName>
</protein>
<keyword evidence="3" id="KW-0963">Cytoplasm</keyword>
<name>A0A1G9L2S2_9FIRM</name>
<dbReference type="GO" id="GO:0051301">
    <property type="term" value="P:cell division"/>
    <property type="evidence" value="ECO:0007669"/>
    <property type="project" value="UniProtKB-KW"/>
</dbReference>
<evidence type="ECO:0000313" key="4">
    <source>
        <dbReference type="EMBL" id="SDL56096.1"/>
    </source>
</evidence>
<organism evidence="4 5">
    <name type="scientific">Dendrosporobacter quercicolus</name>
    <dbReference type="NCBI Taxonomy" id="146817"/>
    <lineage>
        <taxon>Bacteria</taxon>
        <taxon>Bacillati</taxon>
        <taxon>Bacillota</taxon>
        <taxon>Negativicutes</taxon>
        <taxon>Selenomonadales</taxon>
        <taxon>Sporomusaceae</taxon>
        <taxon>Dendrosporobacter</taxon>
    </lineage>
</organism>
<accession>A0A1G9L2S2</accession>
<dbReference type="Gene3D" id="6.10.250.2410">
    <property type="match status" value="1"/>
</dbReference>
<comment type="subcellular location">
    <subcellularLocation>
        <location evidence="3">Cytoplasm</location>
    </subcellularLocation>
    <text evidence="3">Associated with two foci at the outer edges of the nucleoid region in young cells, and at four foci within both cell halves in older cells.</text>
</comment>
<dbReference type="HAMAP" id="MF_01805">
    <property type="entry name" value="ScpA"/>
    <property type="match status" value="1"/>
</dbReference>
<comment type="similarity">
    <text evidence="3">Belongs to the ScpA family.</text>
</comment>
<comment type="subunit">
    <text evidence="3">Component of a cohesin-like complex composed of ScpA, ScpB and the Smc homodimer, in which ScpA and ScpB bind to the head domain of Smc. The presence of the three proteins is required for the association of the complex with DNA.</text>
</comment>
<evidence type="ECO:0000256" key="2">
    <source>
        <dbReference type="ARBA" id="ARBA00044777"/>
    </source>
</evidence>
<dbReference type="InterPro" id="IPR003768">
    <property type="entry name" value="ScpA"/>
</dbReference>
<dbReference type="STRING" id="146817.SAMN04488502_101202"/>